<reference evidence="6" key="2">
    <citation type="journal article" date="2010" name="Stand. Genomic Sci.">
        <title>Complete genome sequence of Vulcanisaeta distributa type strain (IC-017T).</title>
        <authorList>
            <person name="Mavromatis K."/>
            <person name="Sikorski J."/>
            <person name="Pabst E."/>
            <person name="Teshima H."/>
            <person name="Lapidus A."/>
            <person name="Lucas S."/>
            <person name="Nolan M."/>
            <person name="Glavina Del Rio T."/>
            <person name="Cheng J."/>
            <person name="Bruce D."/>
            <person name="Goodwin L."/>
            <person name="Pitluck S."/>
            <person name="Liolios K."/>
            <person name="Ivanova N."/>
            <person name="Mikhailova N."/>
            <person name="Pati A."/>
            <person name="Chen A."/>
            <person name="Palaniappan K."/>
            <person name="Land M."/>
            <person name="Hauser L."/>
            <person name="Chang Y."/>
            <person name="Jeffries C."/>
            <person name="Rohde M."/>
            <person name="Spring S."/>
            <person name="Goker M."/>
            <person name="Wirth R."/>
            <person name="Woyke T."/>
            <person name="Bristow J."/>
            <person name="Eisen J."/>
            <person name="Markowitz V."/>
            <person name="Hugenholtz P."/>
            <person name="Klenk H."/>
            <person name="Kyrpides N."/>
        </authorList>
    </citation>
    <scope>NUCLEOTIDE SEQUENCE [LARGE SCALE GENOMIC DNA]</scope>
    <source>
        <strain evidence="6">DSM 14429 / JCM 11212 / NBRC 100878 / IC-017</strain>
    </source>
</reference>
<dbReference type="PRINTS" id="PR01250">
    <property type="entry name" value="RIBOSOMALL34"/>
</dbReference>
<keyword evidence="2 4" id="KW-0689">Ribosomal protein</keyword>
<dbReference type="Gene3D" id="6.20.340.10">
    <property type="match status" value="1"/>
</dbReference>
<dbReference type="STRING" id="572478.Vdis_0728"/>
<sequence>MPRPALRSRKLRRTQTRTPGGRHVVHYEKRFASKPRCAICGRPLQGIDEARVKTKHVAGLTVSRPYGGYVCHRCLALALRMAVRLSAT</sequence>
<keyword evidence="3 4" id="KW-0687">Ribonucleoprotein</keyword>
<dbReference type="RefSeq" id="WP_013335846.1">
    <property type="nucleotide sequence ID" value="NC_014537.1"/>
</dbReference>
<dbReference type="KEGG" id="vdi:Vdis_0728"/>
<dbReference type="InterPro" id="IPR008195">
    <property type="entry name" value="Ribosomal_eL34"/>
</dbReference>
<evidence type="ECO:0000256" key="3">
    <source>
        <dbReference type="ARBA" id="ARBA00023274"/>
    </source>
</evidence>
<dbReference type="GO" id="GO:1990904">
    <property type="term" value="C:ribonucleoprotein complex"/>
    <property type="evidence" value="ECO:0007669"/>
    <property type="project" value="UniProtKB-KW"/>
</dbReference>
<dbReference type="GO" id="GO:0005840">
    <property type="term" value="C:ribosome"/>
    <property type="evidence" value="ECO:0007669"/>
    <property type="project" value="UniProtKB-KW"/>
</dbReference>
<dbReference type="GO" id="GO:0006412">
    <property type="term" value="P:translation"/>
    <property type="evidence" value="ECO:0007669"/>
    <property type="project" value="UniProtKB-UniRule"/>
</dbReference>
<comment type="similarity">
    <text evidence="1 4">Belongs to the eukaryotic ribosomal protein eL34 family.</text>
</comment>
<accession>E1QNF1</accession>
<evidence type="ECO:0000256" key="1">
    <source>
        <dbReference type="ARBA" id="ARBA00009875"/>
    </source>
</evidence>
<dbReference type="InterPro" id="IPR047868">
    <property type="entry name" value="Ribosomal_L34e_arc-type"/>
</dbReference>
<organism evidence="5 6">
    <name type="scientific">Vulcanisaeta distributa (strain DSM 14429 / JCM 11212 / NBRC 100878 / IC-017)</name>
    <dbReference type="NCBI Taxonomy" id="572478"/>
    <lineage>
        <taxon>Archaea</taxon>
        <taxon>Thermoproteota</taxon>
        <taxon>Thermoprotei</taxon>
        <taxon>Thermoproteales</taxon>
        <taxon>Thermoproteaceae</taxon>
        <taxon>Vulcanisaeta</taxon>
    </lineage>
</organism>
<dbReference type="OrthoDB" id="43096at2157"/>
<dbReference type="AlphaFoldDB" id="E1QNF1"/>
<dbReference type="GO" id="GO:0003735">
    <property type="term" value="F:structural constituent of ribosome"/>
    <property type="evidence" value="ECO:0007669"/>
    <property type="project" value="InterPro"/>
</dbReference>
<evidence type="ECO:0000313" key="6">
    <source>
        <dbReference type="Proteomes" id="UP000006681"/>
    </source>
</evidence>
<dbReference type="GeneID" id="9751652"/>
<protein>
    <recommendedName>
        <fullName evidence="4">Large ribosomal subunit protein eL34</fullName>
    </recommendedName>
</protein>
<dbReference type="InterPro" id="IPR038562">
    <property type="entry name" value="Ribosomal_eL34_C_sf"/>
</dbReference>
<keyword evidence="6" id="KW-1185">Reference proteome</keyword>
<dbReference type="HOGENOM" id="CLU_118652_2_0_2"/>
<dbReference type="eggNOG" id="arCOG04168">
    <property type="taxonomic scope" value="Archaea"/>
</dbReference>
<proteinExistence type="inferred from homology"/>
<dbReference type="Proteomes" id="UP000006681">
    <property type="component" value="Chromosome"/>
</dbReference>
<name>E1QNF1_VULDI</name>
<evidence type="ECO:0000313" key="5">
    <source>
        <dbReference type="EMBL" id="ADN50121.1"/>
    </source>
</evidence>
<dbReference type="HAMAP" id="MF_00349">
    <property type="entry name" value="Ribosomal_eL34"/>
    <property type="match status" value="1"/>
</dbReference>
<dbReference type="EMBL" id="CP002100">
    <property type="protein sequence ID" value="ADN50121.1"/>
    <property type="molecule type" value="Genomic_DNA"/>
</dbReference>
<gene>
    <name evidence="4" type="primary">rpl34e</name>
    <name evidence="5" type="ordered locus">Vdis_0728</name>
</gene>
<dbReference type="Pfam" id="PF01199">
    <property type="entry name" value="Ribosomal_L34e"/>
    <property type="match status" value="1"/>
</dbReference>
<evidence type="ECO:0000256" key="4">
    <source>
        <dbReference type="HAMAP-Rule" id="MF_00349"/>
    </source>
</evidence>
<reference evidence="5 6" key="1">
    <citation type="journal article" date="2010" name="Stand. Genomic Sci.">
        <title>Complete genome sequence of Vulcanisaeta distributa type strain (IC-017).</title>
        <authorList>
            <person name="Mavromatis K."/>
            <person name="Sikorski J."/>
            <person name="Pabst E."/>
            <person name="Teshima H."/>
            <person name="Lapidus A."/>
            <person name="Lucas S."/>
            <person name="Nolan M."/>
            <person name="Glavina Del Rio T."/>
            <person name="Cheng J.F."/>
            <person name="Bruce D."/>
            <person name="Goodwin L."/>
            <person name="Pitluck S."/>
            <person name="Liolios K."/>
            <person name="Ivanova N."/>
            <person name="Mikhailova N."/>
            <person name="Pati A."/>
            <person name="Chen A."/>
            <person name="Palaniappan K."/>
            <person name="Land M."/>
            <person name="Hauser L."/>
            <person name="Chang Y.J."/>
            <person name="Jeffries C.D."/>
            <person name="Rohde M."/>
            <person name="Spring S."/>
            <person name="Goker M."/>
            <person name="Wirth R."/>
            <person name="Woyke T."/>
            <person name="Bristow J."/>
            <person name="Eisen J.A."/>
            <person name="Markowitz V."/>
            <person name="Hugenholtz P."/>
            <person name="Klenk H.P."/>
            <person name="Kyrpides N.C."/>
        </authorList>
    </citation>
    <scope>NUCLEOTIDE SEQUENCE [LARGE SCALE GENOMIC DNA]</scope>
    <source>
        <strain evidence="6">DSM 14429 / JCM 11212 / NBRC 100878 / IC-017</strain>
    </source>
</reference>
<evidence type="ECO:0000256" key="2">
    <source>
        <dbReference type="ARBA" id="ARBA00022980"/>
    </source>
</evidence>